<reference evidence="1" key="1">
    <citation type="journal article" date="2014" name="Front. Microbiol.">
        <title>High frequency of phylogenetically diverse reductive dehalogenase-homologous genes in deep subseafloor sedimentary metagenomes.</title>
        <authorList>
            <person name="Kawai M."/>
            <person name="Futagami T."/>
            <person name="Toyoda A."/>
            <person name="Takaki Y."/>
            <person name="Nishi S."/>
            <person name="Hori S."/>
            <person name="Arai W."/>
            <person name="Tsubouchi T."/>
            <person name="Morono Y."/>
            <person name="Uchiyama I."/>
            <person name="Ito T."/>
            <person name="Fujiyama A."/>
            <person name="Inagaki F."/>
            <person name="Takami H."/>
        </authorList>
    </citation>
    <scope>NUCLEOTIDE SEQUENCE</scope>
    <source>
        <strain evidence="1">Expedition CK06-06</strain>
    </source>
</reference>
<dbReference type="AlphaFoldDB" id="X1KIU8"/>
<comment type="caution">
    <text evidence="1">The sequence shown here is derived from an EMBL/GenBank/DDBJ whole genome shotgun (WGS) entry which is preliminary data.</text>
</comment>
<name>X1KIU8_9ZZZZ</name>
<accession>X1KIU8</accession>
<dbReference type="EMBL" id="BARV01006011">
    <property type="protein sequence ID" value="GAI06623.1"/>
    <property type="molecule type" value="Genomic_DNA"/>
</dbReference>
<gene>
    <name evidence="1" type="ORF">S06H3_12266</name>
</gene>
<evidence type="ECO:0000313" key="1">
    <source>
        <dbReference type="EMBL" id="GAI06623.1"/>
    </source>
</evidence>
<protein>
    <submittedName>
        <fullName evidence="1">Uncharacterized protein</fullName>
    </submittedName>
</protein>
<organism evidence="1">
    <name type="scientific">marine sediment metagenome</name>
    <dbReference type="NCBI Taxonomy" id="412755"/>
    <lineage>
        <taxon>unclassified sequences</taxon>
        <taxon>metagenomes</taxon>
        <taxon>ecological metagenomes</taxon>
    </lineage>
</organism>
<proteinExistence type="predicted"/>
<sequence length="128" mass="14944">MLNKDREEAFVLEHEERLEKISKLFRGKLRQARVEDYKNWLAGFLEKGGKPTHCYDYFLESSLDQWRVAFSNFQVIPLFGADALNIIIPNGIKFLGGELGHSTLYFMHDFSRKAITDGWVPIYSDIHF</sequence>